<organism evidence="2 3">
    <name type="scientific">Photobacterium marinum</name>
    <dbReference type="NCBI Taxonomy" id="1056511"/>
    <lineage>
        <taxon>Bacteria</taxon>
        <taxon>Pseudomonadati</taxon>
        <taxon>Pseudomonadota</taxon>
        <taxon>Gammaproteobacteria</taxon>
        <taxon>Vibrionales</taxon>
        <taxon>Vibrionaceae</taxon>
        <taxon>Photobacterium</taxon>
    </lineage>
</organism>
<dbReference type="RefSeq" id="WP_007470444.1">
    <property type="nucleotide sequence ID" value="NZ_AMZO01000038.1"/>
</dbReference>
<protein>
    <recommendedName>
        <fullName evidence="1">LRAT domain-containing protein</fullName>
    </recommendedName>
</protein>
<dbReference type="InterPro" id="IPR038765">
    <property type="entry name" value="Papain-like_cys_pep_sf"/>
</dbReference>
<gene>
    <name evidence="2" type="ORF">C942_03560</name>
</gene>
<evidence type="ECO:0000313" key="3">
    <source>
        <dbReference type="Proteomes" id="UP000011134"/>
    </source>
</evidence>
<evidence type="ECO:0000259" key="1">
    <source>
        <dbReference type="PROSITE" id="PS51934"/>
    </source>
</evidence>
<keyword evidence="3" id="KW-1185">Reference proteome</keyword>
<reference evidence="2 3" key="1">
    <citation type="submission" date="2012-12" db="EMBL/GenBank/DDBJ databases">
        <title>Genome Assembly of Photobacterium sp. AK15.</title>
        <authorList>
            <person name="Khatri I."/>
            <person name="Vaidya B."/>
            <person name="Srinivas T.N.R."/>
            <person name="Subramanian S."/>
            <person name="Pinnaka A."/>
        </authorList>
    </citation>
    <scope>NUCLEOTIDE SEQUENCE [LARGE SCALE GENOMIC DNA]</scope>
    <source>
        <strain evidence="2 3">AK15</strain>
    </source>
</reference>
<sequence>MMSDSIYPVGIVLKIRCSTYWHYGISDGEGGVIHNSKKRLRVQIDSLDDFTEGREIVVSSITSENPRRAFHYAKKHIGRPYNLFNQNCEQFVREAHGLDVECTQFQKLLVTLTGSYMVVRGEQPTMKMAGIGMLLGALMSPSERSPYGGAATGARAVVKSSMYVSQMLRKLNML</sequence>
<dbReference type="InterPro" id="IPR007053">
    <property type="entry name" value="LRAT_dom"/>
</dbReference>
<dbReference type="Gene3D" id="3.90.1720.10">
    <property type="entry name" value="endopeptidase domain like (from Nostoc punctiforme)"/>
    <property type="match status" value="1"/>
</dbReference>
<proteinExistence type="predicted"/>
<dbReference type="Proteomes" id="UP000011134">
    <property type="component" value="Unassembled WGS sequence"/>
</dbReference>
<accession>L8J7H6</accession>
<dbReference type="Pfam" id="PF04970">
    <property type="entry name" value="LRAT"/>
    <property type="match status" value="1"/>
</dbReference>
<dbReference type="PATRIC" id="fig|1056511.3.peg.4484"/>
<dbReference type="SUPFAM" id="SSF54001">
    <property type="entry name" value="Cysteine proteinases"/>
    <property type="match status" value="1"/>
</dbReference>
<name>L8J7H6_9GAMM</name>
<comment type="caution">
    <text evidence="2">The sequence shown here is derived from an EMBL/GenBank/DDBJ whole genome shotgun (WGS) entry which is preliminary data.</text>
</comment>
<evidence type="ECO:0000313" key="2">
    <source>
        <dbReference type="EMBL" id="ELR63544.1"/>
    </source>
</evidence>
<dbReference type="AlphaFoldDB" id="L8J7H6"/>
<dbReference type="EMBL" id="AMZO01000038">
    <property type="protein sequence ID" value="ELR63544.1"/>
    <property type="molecule type" value="Genomic_DNA"/>
</dbReference>
<feature type="domain" description="LRAT" evidence="1">
    <location>
        <begin position="12"/>
        <end position="104"/>
    </location>
</feature>
<dbReference type="PROSITE" id="PS51934">
    <property type="entry name" value="LRAT"/>
    <property type="match status" value="1"/>
</dbReference>